<reference evidence="5" key="1">
    <citation type="journal article" date="2020" name="ISME J.">
        <title>Comparative genomics reveals insights into cyanobacterial evolution and habitat adaptation.</title>
        <authorList>
            <person name="Chen M.Y."/>
            <person name="Teng W.K."/>
            <person name="Zhao L."/>
            <person name="Hu C.X."/>
            <person name="Zhou Y.K."/>
            <person name="Han B.P."/>
            <person name="Song L.R."/>
            <person name="Shu W.S."/>
        </authorList>
    </citation>
    <scope>NUCLEOTIDE SEQUENCE [LARGE SCALE GENOMIC DNA]</scope>
    <source>
        <strain evidence="5">FACHB-251</strain>
    </source>
</reference>
<organism evidence="4 5">
    <name type="scientific">Anabaena sphaerica FACHB-251</name>
    <dbReference type="NCBI Taxonomy" id="2692883"/>
    <lineage>
        <taxon>Bacteria</taxon>
        <taxon>Bacillati</taxon>
        <taxon>Cyanobacteriota</taxon>
        <taxon>Cyanophyceae</taxon>
        <taxon>Nostocales</taxon>
        <taxon>Nostocaceae</taxon>
        <taxon>Anabaena</taxon>
    </lineage>
</organism>
<evidence type="ECO:0000313" key="4">
    <source>
        <dbReference type="EMBL" id="MBD2294217.1"/>
    </source>
</evidence>
<evidence type="ECO:0000313" key="5">
    <source>
        <dbReference type="Proteomes" id="UP000662185"/>
    </source>
</evidence>
<accession>A0A926ZZW9</accession>
<dbReference type="PANTHER" id="PTHR44858">
    <property type="entry name" value="TETRATRICOPEPTIDE REPEAT PROTEIN 6"/>
    <property type="match status" value="1"/>
</dbReference>
<evidence type="ECO:0000256" key="1">
    <source>
        <dbReference type="ARBA" id="ARBA00022737"/>
    </source>
</evidence>
<dbReference type="AlphaFoldDB" id="A0A926ZZW9"/>
<protein>
    <submittedName>
        <fullName evidence="4">Tetratricopeptide repeat protein</fullName>
    </submittedName>
</protein>
<dbReference type="InterPro" id="IPR019734">
    <property type="entry name" value="TPR_rpt"/>
</dbReference>
<feature type="repeat" description="TPR" evidence="3">
    <location>
        <begin position="110"/>
        <end position="143"/>
    </location>
</feature>
<evidence type="ECO:0000256" key="3">
    <source>
        <dbReference type="PROSITE-ProRule" id="PRU00339"/>
    </source>
</evidence>
<dbReference type="InterPro" id="IPR011990">
    <property type="entry name" value="TPR-like_helical_dom_sf"/>
</dbReference>
<dbReference type="SMART" id="SM00028">
    <property type="entry name" value="TPR"/>
    <property type="match status" value="5"/>
</dbReference>
<keyword evidence="5" id="KW-1185">Reference proteome</keyword>
<dbReference type="Pfam" id="PF13414">
    <property type="entry name" value="TPR_11"/>
    <property type="match status" value="1"/>
</dbReference>
<proteinExistence type="predicted"/>
<dbReference type="PROSITE" id="PS50293">
    <property type="entry name" value="TPR_REGION"/>
    <property type="match status" value="1"/>
</dbReference>
<name>A0A926ZZW9_9NOST</name>
<comment type="caution">
    <text evidence="4">The sequence shown here is derived from an EMBL/GenBank/DDBJ whole genome shotgun (WGS) entry which is preliminary data.</text>
</comment>
<feature type="repeat" description="TPR" evidence="3">
    <location>
        <begin position="76"/>
        <end position="109"/>
    </location>
</feature>
<dbReference type="SUPFAM" id="SSF48452">
    <property type="entry name" value="TPR-like"/>
    <property type="match status" value="1"/>
</dbReference>
<dbReference type="Gene3D" id="1.25.40.10">
    <property type="entry name" value="Tetratricopeptide repeat domain"/>
    <property type="match status" value="2"/>
</dbReference>
<evidence type="ECO:0000256" key="2">
    <source>
        <dbReference type="ARBA" id="ARBA00022803"/>
    </source>
</evidence>
<dbReference type="Pfam" id="PF13174">
    <property type="entry name" value="TPR_6"/>
    <property type="match status" value="1"/>
</dbReference>
<dbReference type="PANTHER" id="PTHR44858:SF1">
    <property type="entry name" value="UDP-N-ACETYLGLUCOSAMINE--PEPTIDE N-ACETYLGLUCOSAMINYLTRANSFERASE SPINDLY-RELATED"/>
    <property type="match status" value="1"/>
</dbReference>
<dbReference type="Pfam" id="PF13431">
    <property type="entry name" value="TPR_17"/>
    <property type="match status" value="1"/>
</dbReference>
<dbReference type="PROSITE" id="PS50005">
    <property type="entry name" value="TPR"/>
    <property type="match status" value="2"/>
</dbReference>
<dbReference type="EMBL" id="JACJQU010000005">
    <property type="protein sequence ID" value="MBD2294217.1"/>
    <property type="molecule type" value="Genomic_DNA"/>
</dbReference>
<dbReference type="RefSeq" id="WP_190560383.1">
    <property type="nucleotide sequence ID" value="NZ_JACJQU010000005.1"/>
</dbReference>
<dbReference type="Proteomes" id="UP000662185">
    <property type="component" value="Unassembled WGS sequence"/>
</dbReference>
<sequence>MDHYSFLGFGSQQNQRYREDHKNTLYTQKTGVKGNSKSSVEDSYLRSCALKLAHQGDYTEAIALLNQLIDSHPQNAVDYNNRGLIYFQSGECQKALRDYNTAMQLNPKLASVYNNRANCYAACGELVAALADYDQALDLNPRYVRAWINRGITLRDLGHFQEAIDNFEIALLFGQLQAHIWAERGRTYHLWGDWNCAIADYYRALTYITSLETNEDVSGYRLRLQLENWLDELLFPQKTDW</sequence>
<keyword evidence="1" id="KW-0677">Repeat</keyword>
<dbReference type="InterPro" id="IPR050498">
    <property type="entry name" value="Ycf3"/>
</dbReference>
<keyword evidence="2 3" id="KW-0802">TPR repeat</keyword>
<gene>
    <name evidence="4" type="ORF">H6G06_12110</name>
</gene>